<sequence length="538" mass="61453">MGDNKKKPKCQFWDKCYRKEAKHKRDFRHPGEDDDGDDSDVGDIPKFPDLQGKKIVFFGDVKSEERKRLENEAECYGCQPSGIISHKTDAVILADGKTTKCADASRLGLELYTQKQWMVILSKSKRLKRPHEDNDDVEKPPLKKRRSRGLHSISDNDDTDTEIAEDEKPKLKKKLSRKKSSVKMAAASGDDGSAPSTSKEDDVSKPTLKRVNTRGKKQKCLFWDKCYRKDPDHKEMYLHPGDPDVSYADDEKDDRGKKANKPKIYRPKHKAGLQVLLAHKWSEELNPKGWWLSEKLDGVRAYWDGKTFYSRLGNEFIAPPWFLKGLPADMHLDGELFGGRGKFQTTVSIVKTPEDDRWAQLTYQVFDAPSISPQPFEKRCEAIKEYFEKNRAKYVVVVEEEVCKGSEHLKAELKRIESLGGEGVMLRQPGSKYERRRSKTLLKLKTFHDAEAEVIGYEPSKTSPRLVGALRCVMANGREFKVGSGLCDQDRRHPPKKGSIITYRFQEYTNSGSPRFPTFVGVRIDADKPKDVILPKKP</sequence>
<comment type="cofactor">
    <cofactor evidence="1">
        <name>a divalent metal cation</name>
        <dbReference type="ChEBI" id="CHEBI:60240"/>
    </cofactor>
</comment>
<feature type="domain" description="PBZ-type" evidence="8">
    <location>
        <begin position="217"/>
        <end position="242"/>
    </location>
</feature>
<dbReference type="PANTHER" id="PTHR47810:SF1">
    <property type="entry name" value="DNA LIGASE B"/>
    <property type="match status" value="1"/>
</dbReference>
<evidence type="ECO:0000256" key="4">
    <source>
        <dbReference type="ARBA" id="ARBA00022763"/>
    </source>
</evidence>
<dbReference type="AlphaFoldDB" id="R7T7U7"/>
<reference evidence="10 12" key="2">
    <citation type="journal article" date="2013" name="Nature">
        <title>Insights into bilaterian evolution from three spiralian genomes.</title>
        <authorList>
            <person name="Simakov O."/>
            <person name="Marletaz F."/>
            <person name="Cho S.J."/>
            <person name="Edsinger-Gonzales E."/>
            <person name="Havlak P."/>
            <person name="Hellsten U."/>
            <person name="Kuo D.H."/>
            <person name="Larsson T."/>
            <person name="Lv J."/>
            <person name="Arendt D."/>
            <person name="Savage R."/>
            <person name="Osoegawa K."/>
            <person name="de Jong P."/>
            <person name="Grimwood J."/>
            <person name="Chapman J.A."/>
            <person name="Shapiro H."/>
            <person name="Aerts A."/>
            <person name="Otillar R.P."/>
            <person name="Terry A.Y."/>
            <person name="Boore J.L."/>
            <person name="Grigoriev I.V."/>
            <person name="Lindberg D.R."/>
            <person name="Seaver E.C."/>
            <person name="Weisblat D.A."/>
            <person name="Putnam N.H."/>
            <person name="Rokhsar D.S."/>
        </authorList>
    </citation>
    <scope>NUCLEOTIDE SEQUENCE</scope>
    <source>
        <strain evidence="10 12">I ESC-2004</strain>
    </source>
</reference>
<keyword evidence="2" id="KW-0436">Ligase</keyword>
<dbReference type="InterPro" id="IPR019406">
    <property type="entry name" value="APLF_PBZ"/>
</dbReference>
<feature type="region of interest" description="Disordered" evidence="6">
    <location>
        <begin position="126"/>
        <end position="211"/>
    </location>
</feature>
<dbReference type="SUPFAM" id="SSF56091">
    <property type="entry name" value="DNA ligase/mRNA capping enzyme, catalytic domain"/>
    <property type="match status" value="1"/>
</dbReference>
<gene>
    <name evidence="10" type="ORF">CAPTEDRAFT_196397</name>
</gene>
<dbReference type="Pfam" id="PF14743">
    <property type="entry name" value="DNA_ligase_OB_2"/>
    <property type="match status" value="1"/>
</dbReference>
<evidence type="ECO:0000256" key="2">
    <source>
        <dbReference type="ARBA" id="ARBA00022598"/>
    </source>
</evidence>
<dbReference type="HOGENOM" id="CLU_021047_1_0_1"/>
<feature type="domain" description="PBZ-type" evidence="8">
    <location>
        <begin position="7"/>
        <end position="31"/>
    </location>
</feature>
<accession>R7T7U7</accession>
<dbReference type="GO" id="GO:0006310">
    <property type="term" value="P:DNA recombination"/>
    <property type="evidence" value="ECO:0007669"/>
    <property type="project" value="InterPro"/>
</dbReference>
<dbReference type="GO" id="GO:0006281">
    <property type="term" value="P:DNA repair"/>
    <property type="evidence" value="ECO:0007669"/>
    <property type="project" value="UniProtKB-KW"/>
</dbReference>
<dbReference type="PROSITE" id="PS00333">
    <property type="entry name" value="DNA_LIGASE_A2"/>
    <property type="match status" value="1"/>
</dbReference>
<keyword evidence="4" id="KW-0227">DNA damage</keyword>
<feature type="compositionally biased region" description="Acidic residues" evidence="6">
    <location>
        <begin position="155"/>
        <end position="165"/>
    </location>
</feature>
<dbReference type="InterPro" id="IPR036420">
    <property type="entry name" value="BRCT_dom_sf"/>
</dbReference>
<dbReference type="OMA" id="AFWNGKC"/>
<feature type="domain" description="ATP-dependent DNA ligase family profile" evidence="7">
    <location>
        <begin position="282"/>
        <end position="445"/>
    </location>
</feature>
<feature type="region of interest" description="Disordered" evidence="6">
    <location>
        <begin position="22"/>
        <end position="48"/>
    </location>
</feature>
<dbReference type="Proteomes" id="UP000014760">
    <property type="component" value="Unassembled WGS sequence"/>
</dbReference>
<evidence type="ECO:0000259" key="9">
    <source>
        <dbReference type="Pfam" id="PF14743"/>
    </source>
</evidence>
<dbReference type="SUPFAM" id="SSF52113">
    <property type="entry name" value="BRCT domain"/>
    <property type="match status" value="1"/>
</dbReference>
<evidence type="ECO:0000256" key="6">
    <source>
        <dbReference type="SAM" id="MobiDB-lite"/>
    </source>
</evidence>
<keyword evidence="5" id="KW-0234">DNA repair</keyword>
<feature type="compositionally biased region" description="Low complexity" evidence="6">
    <location>
        <begin position="182"/>
        <end position="194"/>
    </location>
</feature>
<evidence type="ECO:0000259" key="8">
    <source>
        <dbReference type="Pfam" id="PF10283"/>
    </source>
</evidence>
<dbReference type="Pfam" id="PF01068">
    <property type="entry name" value="DNA_ligase_A_M"/>
    <property type="match status" value="1"/>
</dbReference>
<dbReference type="NCBIfam" id="NF006592">
    <property type="entry name" value="PRK09125.1"/>
    <property type="match status" value="1"/>
</dbReference>
<dbReference type="InterPro" id="IPR012310">
    <property type="entry name" value="DNA_ligase_ATP-dep_cent"/>
</dbReference>
<organism evidence="10">
    <name type="scientific">Capitella teleta</name>
    <name type="common">Polychaete worm</name>
    <dbReference type="NCBI Taxonomy" id="283909"/>
    <lineage>
        <taxon>Eukaryota</taxon>
        <taxon>Metazoa</taxon>
        <taxon>Spiralia</taxon>
        <taxon>Lophotrochozoa</taxon>
        <taxon>Annelida</taxon>
        <taxon>Polychaeta</taxon>
        <taxon>Sedentaria</taxon>
        <taxon>Scolecida</taxon>
        <taxon>Capitellidae</taxon>
        <taxon>Capitella</taxon>
    </lineage>
</organism>
<dbReference type="CDD" id="cd08041">
    <property type="entry name" value="OBF_kDNA_ligase_like"/>
    <property type="match status" value="1"/>
</dbReference>
<keyword evidence="3" id="KW-0235">DNA replication</keyword>
<dbReference type="Gene3D" id="3.40.50.10190">
    <property type="entry name" value="BRCT domain"/>
    <property type="match status" value="1"/>
</dbReference>
<dbReference type="Pfam" id="PF10283">
    <property type="entry name" value="zf-CCHH"/>
    <property type="match status" value="2"/>
</dbReference>
<name>R7T7U7_CAPTE</name>
<dbReference type="CDD" id="cd07896">
    <property type="entry name" value="Adenylation_kDNA_ligase_like"/>
    <property type="match status" value="1"/>
</dbReference>
<dbReference type="InterPro" id="IPR050326">
    <property type="entry name" value="NAD_dep_DNA_ligaseB"/>
</dbReference>
<dbReference type="GO" id="GO:0006260">
    <property type="term" value="P:DNA replication"/>
    <property type="evidence" value="ECO:0007669"/>
    <property type="project" value="UniProtKB-KW"/>
</dbReference>
<dbReference type="Gene3D" id="3.30.1490.70">
    <property type="match status" value="1"/>
</dbReference>
<dbReference type="PANTHER" id="PTHR47810">
    <property type="entry name" value="DNA LIGASE"/>
    <property type="match status" value="1"/>
</dbReference>
<dbReference type="GO" id="GO:0005524">
    <property type="term" value="F:ATP binding"/>
    <property type="evidence" value="ECO:0007669"/>
    <property type="project" value="InterPro"/>
</dbReference>
<evidence type="ECO:0000313" key="12">
    <source>
        <dbReference type="Proteomes" id="UP000014760"/>
    </source>
</evidence>
<evidence type="ECO:0000313" key="11">
    <source>
        <dbReference type="EnsemblMetazoa" id="CapteP196397"/>
    </source>
</evidence>
<dbReference type="GO" id="GO:0003910">
    <property type="term" value="F:DNA ligase (ATP) activity"/>
    <property type="evidence" value="ECO:0007669"/>
    <property type="project" value="InterPro"/>
</dbReference>
<reference evidence="11" key="3">
    <citation type="submission" date="2015-06" db="UniProtKB">
        <authorList>
            <consortium name="EnsemblMetazoa"/>
        </authorList>
    </citation>
    <scope>IDENTIFICATION</scope>
</reference>
<evidence type="ECO:0000259" key="7">
    <source>
        <dbReference type="Pfam" id="PF01068"/>
    </source>
</evidence>
<evidence type="ECO:0000313" key="10">
    <source>
        <dbReference type="EMBL" id="ELT89513.1"/>
    </source>
</evidence>
<dbReference type="SUPFAM" id="SSF50249">
    <property type="entry name" value="Nucleic acid-binding proteins"/>
    <property type="match status" value="1"/>
</dbReference>
<dbReference type="InterPro" id="IPR012340">
    <property type="entry name" value="NA-bd_OB-fold"/>
</dbReference>
<evidence type="ECO:0000256" key="1">
    <source>
        <dbReference type="ARBA" id="ARBA00001968"/>
    </source>
</evidence>
<protein>
    <recommendedName>
        <fullName evidence="13">ATP-dependent DNA ligase family profile domain-containing protein</fullName>
    </recommendedName>
</protein>
<evidence type="ECO:0000256" key="5">
    <source>
        <dbReference type="ARBA" id="ARBA00023204"/>
    </source>
</evidence>
<proteinExistence type="predicted"/>
<dbReference type="Gene3D" id="2.40.50.140">
    <property type="entry name" value="Nucleic acid-binding proteins"/>
    <property type="match status" value="1"/>
</dbReference>
<dbReference type="EMBL" id="AMQN01003251">
    <property type="status" value="NOT_ANNOTATED_CDS"/>
    <property type="molecule type" value="Genomic_DNA"/>
</dbReference>
<dbReference type="InterPro" id="IPR016059">
    <property type="entry name" value="DNA_ligase_ATP-dep_CS"/>
</dbReference>
<dbReference type="EMBL" id="KB311324">
    <property type="protein sequence ID" value="ELT89513.1"/>
    <property type="molecule type" value="Genomic_DNA"/>
</dbReference>
<reference evidence="12" key="1">
    <citation type="submission" date="2012-12" db="EMBL/GenBank/DDBJ databases">
        <authorList>
            <person name="Hellsten U."/>
            <person name="Grimwood J."/>
            <person name="Chapman J.A."/>
            <person name="Shapiro H."/>
            <person name="Aerts A."/>
            <person name="Otillar R.P."/>
            <person name="Terry A.Y."/>
            <person name="Boore J.L."/>
            <person name="Simakov O."/>
            <person name="Marletaz F."/>
            <person name="Cho S.-J."/>
            <person name="Edsinger-Gonzales E."/>
            <person name="Havlak P."/>
            <person name="Kuo D.-H."/>
            <person name="Larsson T."/>
            <person name="Lv J."/>
            <person name="Arendt D."/>
            <person name="Savage R."/>
            <person name="Osoegawa K."/>
            <person name="de Jong P."/>
            <person name="Lindberg D.R."/>
            <person name="Seaver E.C."/>
            <person name="Weisblat D.A."/>
            <person name="Putnam N.H."/>
            <person name="Grigoriev I.V."/>
            <person name="Rokhsar D.S."/>
        </authorList>
    </citation>
    <scope>NUCLEOTIDE SEQUENCE</scope>
    <source>
        <strain evidence="12">I ESC-2004</strain>
    </source>
</reference>
<feature type="compositionally biased region" description="Basic residues" evidence="6">
    <location>
        <begin position="170"/>
        <end position="181"/>
    </location>
</feature>
<feature type="region of interest" description="Disordered" evidence="6">
    <location>
        <begin position="233"/>
        <end position="263"/>
    </location>
</feature>
<keyword evidence="12" id="KW-1185">Reference proteome</keyword>
<feature type="domain" description="DNA ligase OB-like" evidence="9">
    <location>
        <begin position="467"/>
        <end position="523"/>
    </location>
</feature>
<evidence type="ECO:0000256" key="3">
    <source>
        <dbReference type="ARBA" id="ARBA00022705"/>
    </source>
</evidence>
<dbReference type="Gene3D" id="3.30.470.30">
    <property type="entry name" value="DNA ligase/mRNA capping enzyme"/>
    <property type="match status" value="1"/>
</dbReference>
<dbReference type="InterPro" id="IPR029319">
    <property type="entry name" value="DNA_ligase_OB"/>
</dbReference>
<dbReference type="OrthoDB" id="10256774at2759"/>
<feature type="compositionally biased region" description="Acidic residues" evidence="6">
    <location>
        <begin position="32"/>
        <end position="41"/>
    </location>
</feature>
<dbReference type="EnsemblMetazoa" id="CapteT196397">
    <property type="protein sequence ID" value="CapteP196397"/>
    <property type="gene ID" value="CapteG196397"/>
</dbReference>
<dbReference type="STRING" id="283909.R7T7U7"/>
<evidence type="ECO:0008006" key="13">
    <source>
        <dbReference type="Google" id="ProtNLM"/>
    </source>
</evidence>